<gene>
    <name evidence="2" type="ORF">METZ01_LOCUS408427</name>
</gene>
<accession>A0A382W9S1</accession>
<feature type="region of interest" description="Disordered" evidence="1">
    <location>
        <begin position="160"/>
        <end position="195"/>
    </location>
</feature>
<protein>
    <recommendedName>
        <fullName evidence="3">Terminase small subunit</fullName>
    </recommendedName>
</protein>
<organism evidence="2">
    <name type="scientific">marine metagenome</name>
    <dbReference type="NCBI Taxonomy" id="408172"/>
    <lineage>
        <taxon>unclassified sequences</taxon>
        <taxon>metagenomes</taxon>
        <taxon>ecological metagenomes</taxon>
    </lineage>
</organism>
<name>A0A382W9S1_9ZZZZ</name>
<reference evidence="2" key="1">
    <citation type="submission" date="2018-05" db="EMBL/GenBank/DDBJ databases">
        <authorList>
            <person name="Lanie J.A."/>
            <person name="Ng W.-L."/>
            <person name="Kazmierczak K.M."/>
            <person name="Andrzejewski T.M."/>
            <person name="Davidsen T.M."/>
            <person name="Wayne K.J."/>
            <person name="Tettelin H."/>
            <person name="Glass J.I."/>
            <person name="Rusch D."/>
            <person name="Podicherti R."/>
            <person name="Tsui H.-C.T."/>
            <person name="Winkler M.E."/>
        </authorList>
    </citation>
    <scope>NUCLEOTIDE SEQUENCE</scope>
</reference>
<dbReference type="Gene3D" id="1.10.10.1400">
    <property type="entry name" value="Terminase, small subunit, N-terminal DNA-binding domain, HTH motif"/>
    <property type="match status" value="1"/>
</dbReference>
<proteinExistence type="predicted"/>
<sequence>MGVHKRLTEMQKRFAEFIVFGGPEGPVSQMEAAKLAGYSHNRARQEGSELMNPRLSPLVAKFVGELKEERLKKFEVNYETHIAELDRIKQMALKKGSFSSAVNAETNRGKAAGLYIDRKIIKHGKLEELTEEQLEAKMKQILTDYEPLLNAKVVEGEAIEAPKVSGSSSHKPKESSSDPQKLKNHPRPDHKKQKA</sequence>
<dbReference type="Pfam" id="PF03592">
    <property type="entry name" value="Terminase_2"/>
    <property type="match status" value="1"/>
</dbReference>
<dbReference type="InterPro" id="IPR005335">
    <property type="entry name" value="Terminase_ssu"/>
</dbReference>
<evidence type="ECO:0008006" key="3">
    <source>
        <dbReference type="Google" id="ProtNLM"/>
    </source>
</evidence>
<evidence type="ECO:0000256" key="1">
    <source>
        <dbReference type="SAM" id="MobiDB-lite"/>
    </source>
</evidence>
<dbReference type="EMBL" id="UINC01158176">
    <property type="protein sequence ID" value="SVD55573.1"/>
    <property type="molecule type" value="Genomic_DNA"/>
</dbReference>
<dbReference type="InterPro" id="IPR038713">
    <property type="entry name" value="Terminase_Gp1_N_sf"/>
</dbReference>
<feature type="compositionally biased region" description="Basic residues" evidence="1">
    <location>
        <begin position="182"/>
        <end position="195"/>
    </location>
</feature>
<dbReference type="AlphaFoldDB" id="A0A382W9S1"/>
<dbReference type="GO" id="GO:0051276">
    <property type="term" value="P:chromosome organization"/>
    <property type="evidence" value="ECO:0007669"/>
    <property type="project" value="InterPro"/>
</dbReference>
<evidence type="ECO:0000313" key="2">
    <source>
        <dbReference type="EMBL" id="SVD55573.1"/>
    </source>
</evidence>